<dbReference type="Pfam" id="PF04153">
    <property type="entry name" value="NOT2_3_5_C"/>
    <property type="match status" value="1"/>
</dbReference>
<dbReference type="GO" id="GO:0030015">
    <property type="term" value="C:CCR4-NOT core complex"/>
    <property type="evidence" value="ECO:0007669"/>
    <property type="project" value="InterPro"/>
</dbReference>
<dbReference type="GO" id="GO:0000289">
    <property type="term" value="P:nuclear-transcribed mRNA poly(A) tail shortening"/>
    <property type="evidence" value="ECO:0007669"/>
    <property type="project" value="UniProtKB-ARBA"/>
</dbReference>
<dbReference type="InterPro" id="IPR038635">
    <property type="entry name" value="CCR4-NOT_su2/3/5_C_sf"/>
</dbReference>
<evidence type="ECO:0000259" key="6">
    <source>
        <dbReference type="Pfam" id="PF04153"/>
    </source>
</evidence>
<feature type="transmembrane region" description="Helical" evidence="5">
    <location>
        <begin position="32"/>
        <end position="53"/>
    </location>
</feature>
<gene>
    <name evidence="7" type="ORF">SPSK_03046</name>
</gene>
<reference evidence="7 8" key="1">
    <citation type="journal article" date="2014" name="BMC Genomics">
        <title>Comparative genomics of the major fungal agents of human and animal Sporotrichosis: Sporothrix schenckii and Sporothrix brasiliensis.</title>
        <authorList>
            <person name="Teixeira M.M."/>
            <person name="de Almeida L.G."/>
            <person name="Kubitschek-Barreira P."/>
            <person name="Alves F.L."/>
            <person name="Kioshima E.S."/>
            <person name="Abadio A.K."/>
            <person name="Fernandes L."/>
            <person name="Derengowski L.S."/>
            <person name="Ferreira K.S."/>
            <person name="Souza R.C."/>
            <person name="Ruiz J.C."/>
            <person name="de Andrade N.C."/>
            <person name="Paes H.C."/>
            <person name="Nicola A.M."/>
            <person name="Albuquerque P."/>
            <person name="Gerber A.L."/>
            <person name="Martins V.P."/>
            <person name="Peconick L.D."/>
            <person name="Neto A.V."/>
            <person name="Chaucanez C.B."/>
            <person name="Silva P.A."/>
            <person name="Cunha O.L."/>
            <person name="de Oliveira F.F."/>
            <person name="dos Santos T.C."/>
            <person name="Barros A.L."/>
            <person name="Soares M.A."/>
            <person name="de Oliveira L.M."/>
            <person name="Marini M.M."/>
            <person name="Villalobos-Duno H."/>
            <person name="Cunha M.M."/>
            <person name="de Hoog S."/>
            <person name="da Silveira J.F."/>
            <person name="Henrissat B."/>
            <person name="Nino-Vega G.A."/>
            <person name="Cisalpino P.S."/>
            <person name="Mora-Montes H.M."/>
            <person name="Almeida S.R."/>
            <person name="Stajich J.E."/>
            <person name="Lopes-Bezerra L.M."/>
            <person name="Vasconcelos A.T."/>
            <person name="Felipe M.S."/>
        </authorList>
    </citation>
    <scope>NUCLEOTIDE SEQUENCE [LARGE SCALE GENOMIC DNA]</scope>
    <source>
        <strain evidence="7 8">1099-18</strain>
    </source>
</reference>
<feature type="domain" description="NOT2/NOT3/NOT5 C-terminal" evidence="6">
    <location>
        <begin position="515"/>
        <end position="634"/>
    </location>
</feature>
<dbReference type="Gene3D" id="2.30.30.1020">
    <property type="entry name" value="CCR4-NOT complex subunit 2/3/5, C-terminal domain"/>
    <property type="match status" value="1"/>
</dbReference>
<dbReference type="EMBL" id="AXCR01000010">
    <property type="protein sequence ID" value="KJR82219.1"/>
    <property type="molecule type" value="Genomic_DNA"/>
</dbReference>
<dbReference type="GO" id="GO:0006355">
    <property type="term" value="P:regulation of DNA-templated transcription"/>
    <property type="evidence" value="ECO:0007669"/>
    <property type="project" value="InterPro"/>
</dbReference>
<dbReference type="InterPro" id="IPR040168">
    <property type="entry name" value="Not2/3/5"/>
</dbReference>
<dbReference type="AlphaFoldDB" id="A0A0F2LZG2"/>
<feature type="compositionally biased region" description="Polar residues" evidence="4">
    <location>
        <begin position="278"/>
        <end position="288"/>
    </location>
</feature>
<evidence type="ECO:0000313" key="8">
    <source>
        <dbReference type="Proteomes" id="UP000033710"/>
    </source>
</evidence>
<dbReference type="PANTHER" id="PTHR23326">
    <property type="entry name" value="CCR4 NOT-RELATED"/>
    <property type="match status" value="1"/>
</dbReference>
<feature type="compositionally biased region" description="Polar residues" evidence="4">
    <location>
        <begin position="175"/>
        <end position="188"/>
    </location>
</feature>
<dbReference type="VEuPathDB" id="FungiDB:SPSK_03046"/>
<evidence type="ECO:0000313" key="7">
    <source>
        <dbReference type="EMBL" id="KJR82219.1"/>
    </source>
</evidence>
<feature type="compositionally biased region" description="Polar residues" evidence="4">
    <location>
        <begin position="299"/>
        <end position="308"/>
    </location>
</feature>
<proteinExistence type="inferred from homology"/>
<name>A0A0F2LZG2_SPOSC</name>
<feature type="region of interest" description="Disordered" evidence="4">
    <location>
        <begin position="278"/>
        <end position="308"/>
    </location>
</feature>
<keyword evidence="5" id="KW-0472">Membrane</keyword>
<organism evidence="7 8">
    <name type="scientific">Sporothrix schenckii 1099-18</name>
    <dbReference type="NCBI Taxonomy" id="1397361"/>
    <lineage>
        <taxon>Eukaryota</taxon>
        <taxon>Fungi</taxon>
        <taxon>Dikarya</taxon>
        <taxon>Ascomycota</taxon>
        <taxon>Pezizomycotina</taxon>
        <taxon>Sordariomycetes</taxon>
        <taxon>Sordariomycetidae</taxon>
        <taxon>Ophiostomatales</taxon>
        <taxon>Ophiostomataceae</taxon>
        <taxon>Sporothrix</taxon>
    </lineage>
</organism>
<evidence type="ECO:0000256" key="2">
    <source>
        <dbReference type="ARBA" id="ARBA00023015"/>
    </source>
</evidence>
<accession>A0A0F2LZG2</accession>
<feature type="region of interest" description="Disordered" evidence="4">
    <location>
        <begin position="175"/>
        <end position="202"/>
    </location>
</feature>
<comment type="similarity">
    <text evidence="1">Belongs to the CNOT2/3/5 family.</text>
</comment>
<evidence type="ECO:0000256" key="5">
    <source>
        <dbReference type="SAM" id="Phobius"/>
    </source>
</evidence>
<feature type="compositionally biased region" description="Polar residues" evidence="4">
    <location>
        <begin position="227"/>
        <end position="244"/>
    </location>
</feature>
<keyword evidence="5" id="KW-0812">Transmembrane</keyword>
<feature type="region of interest" description="Disordered" evidence="4">
    <location>
        <begin position="355"/>
        <end position="394"/>
    </location>
</feature>
<keyword evidence="2" id="KW-0805">Transcription regulation</keyword>
<reference evidence="7 8" key="2">
    <citation type="journal article" date="2015" name="Eukaryot. Cell">
        <title>Asexual propagation of a virulent clone complex in a human and feline outbreak of sporotrichosis.</title>
        <authorList>
            <person name="Teixeira Mde M."/>
            <person name="Rodrigues A.M."/>
            <person name="Tsui C.K."/>
            <person name="de Almeida L.G."/>
            <person name="Van Diepeningen A.D."/>
            <person name="van den Ende B.G."/>
            <person name="Fernandes G.F."/>
            <person name="Kano R."/>
            <person name="Hamelin R.C."/>
            <person name="Lopes-Bezerra L.M."/>
            <person name="Vasconcelos A.T."/>
            <person name="de Hoog S."/>
            <person name="de Camargo Z.P."/>
            <person name="Felipe M.S."/>
        </authorList>
    </citation>
    <scope>NUCLEOTIDE SEQUENCE [LARGE SCALE GENOMIC DNA]</scope>
    <source>
        <strain evidence="7 8">1099-18</strain>
    </source>
</reference>
<dbReference type="Proteomes" id="UP000033710">
    <property type="component" value="Unassembled WGS sequence"/>
</dbReference>
<evidence type="ECO:0000256" key="4">
    <source>
        <dbReference type="SAM" id="MobiDB-lite"/>
    </source>
</evidence>
<protein>
    <submittedName>
        <fullName evidence="7">CCR4-NOT transcription complex subunit 2</fullName>
    </submittedName>
</protein>
<dbReference type="OrthoDB" id="258627at2759"/>
<dbReference type="GeneID" id="27665167"/>
<dbReference type="RefSeq" id="XP_016584895.1">
    <property type="nucleotide sequence ID" value="XM_016729890.1"/>
</dbReference>
<keyword evidence="5" id="KW-1133">Transmembrane helix</keyword>
<sequence>MVAVVHFGRMGGHEYRHGMAVAITGPIASARVVLLLPLLLCALLCLLTELWLLSQLRSPKRSSLPVRVDRANNFSQEALLIPSGAYLTASIPNNSSHSRHGPCPVDYPTARWVSTRKTKQMGDRSSGTAGKRQLTGVFAGNNNASGWTFGSGVPLAGSGAGGLQNQARPQQLGGNISFAQSLGGSQPATPLDPSEFPSLSNNTQLANAGQASLWSTTGARNIGSQSIQRGANTPLSSQQGQQQEDMFGASTRLPSNQGTFRFGSQAANIGQASIGQASIGQNAQSSQPGAIDDFPPLNRSATTGEIGQDRTTSLMSKFGYSGAQTSATSPAAPGGTAAVGTRSIGNGLLNALSANSGSRVASGGSEVRSPVGTRPQETSSLAAEEAAAARQKMDSDAASASAAAATSAASAAQSPIGGEAGGPVRGADGRSSIGTMGGGDGAPSGKLREESETAIYASQDPLAGTAPIDRWGMKGLRSLLNNPEYSAMISGYGLDLNALGVDLNTNDLLSTQTYSLFDGAAPRPAMPKFRLPECYKVSNVGPIESKIASFNEETLMWIFYSCPNDIKQQLAAIELNNRNWRWHKRQQVWLTKDDLMMPQVLSMNHERGFYIVWDVSTWRKERTTREITLNYGDLDNAPVAAGGAV</sequence>
<evidence type="ECO:0000256" key="1">
    <source>
        <dbReference type="ARBA" id="ARBA00007682"/>
    </source>
</evidence>
<feature type="region of interest" description="Disordered" evidence="4">
    <location>
        <begin position="227"/>
        <end position="258"/>
    </location>
</feature>
<keyword evidence="3" id="KW-0804">Transcription</keyword>
<evidence type="ECO:0000256" key="3">
    <source>
        <dbReference type="ARBA" id="ARBA00023163"/>
    </source>
</evidence>
<dbReference type="InterPro" id="IPR007282">
    <property type="entry name" value="NOT2/3/5_C"/>
</dbReference>
<comment type="caution">
    <text evidence="7">The sequence shown here is derived from an EMBL/GenBank/DDBJ whole genome shotgun (WGS) entry which is preliminary data.</text>
</comment>
<dbReference type="KEGG" id="ssck:SPSK_03046"/>
<feature type="region of interest" description="Disordered" evidence="4">
    <location>
        <begin position="409"/>
        <end position="447"/>
    </location>
</feature>